<evidence type="ECO:0000313" key="2">
    <source>
        <dbReference type="Proteomes" id="UP000824540"/>
    </source>
</evidence>
<protein>
    <submittedName>
        <fullName evidence="1">Uncharacterized protein</fullName>
    </submittedName>
</protein>
<reference evidence="1" key="1">
    <citation type="thesis" date="2021" institute="BYU ScholarsArchive" country="Provo, UT, USA">
        <title>Applications of and Algorithms for Genome Assembly and Genomic Analyses with an Emphasis on Marine Teleosts.</title>
        <authorList>
            <person name="Pickett B.D."/>
        </authorList>
    </citation>
    <scope>NUCLEOTIDE SEQUENCE</scope>
    <source>
        <strain evidence="1">HI-2016</strain>
    </source>
</reference>
<gene>
    <name evidence="1" type="ORF">JZ751_012294</name>
</gene>
<dbReference type="AlphaFoldDB" id="A0A8T2PS36"/>
<name>A0A8T2PS36_9TELE</name>
<accession>A0A8T2PS36</accession>
<proteinExistence type="predicted"/>
<dbReference type="Proteomes" id="UP000824540">
    <property type="component" value="Unassembled WGS sequence"/>
</dbReference>
<comment type="caution">
    <text evidence="1">The sequence shown here is derived from an EMBL/GenBank/DDBJ whole genome shotgun (WGS) entry which is preliminary data.</text>
</comment>
<organism evidence="1 2">
    <name type="scientific">Albula glossodonta</name>
    <name type="common">roundjaw bonefish</name>
    <dbReference type="NCBI Taxonomy" id="121402"/>
    <lineage>
        <taxon>Eukaryota</taxon>
        <taxon>Metazoa</taxon>
        <taxon>Chordata</taxon>
        <taxon>Craniata</taxon>
        <taxon>Vertebrata</taxon>
        <taxon>Euteleostomi</taxon>
        <taxon>Actinopterygii</taxon>
        <taxon>Neopterygii</taxon>
        <taxon>Teleostei</taxon>
        <taxon>Albuliformes</taxon>
        <taxon>Albulidae</taxon>
        <taxon>Albula</taxon>
    </lineage>
</organism>
<keyword evidence="2" id="KW-1185">Reference proteome</keyword>
<sequence>MINKSRALCLTSHMKAWRNVQHLISVPPLPLHRYPNPQPLLQSASSPTQATTCSVPSCPLLSPCSIASSHPVNPLLPRFTLPHS</sequence>
<evidence type="ECO:0000313" key="1">
    <source>
        <dbReference type="EMBL" id="KAG9354170.1"/>
    </source>
</evidence>
<dbReference type="EMBL" id="JAFBMS010000003">
    <property type="protein sequence ID" value="KAG9354170.1"/>
    <property type="molecule type" value="Genomic_DNA"/>
</dbReference>